<sequence>MASVDVRCTVNNCYFWAKNDTCSADSILITADTAADDGARMAFGSENHGHLAASMGDTPAQNMASTACHTFKAK</sequence>
<dbReference type="Proteomes" id="UP000325292">
    <property type="component" value="Chromosome"/>
</dbReference>
<evidence type="ECO:0000313" key="2">
    <source>
        <dbReference type="EMBL" id="AUW94821.1"/>
    </source>
</evidence>
<accession>A0ABM6RU42</accession>
<dbReference type="EMBL" id="CP019454">
    <property type="protein sequence ID" value="AUW94821.1"/>
    <property type="molecule type" value="Genomic_DNA"/>
</dbReference>
<dbReference type="RefSeq" id="WP_158246348.1">
    <property type="nucleotide sequence ID" value="NZ_CP133983.1"/>
</dbReference>
<dbReference type="Pfam" id="PF07561">
    <property type="entry name" value="DUF1540"/>
    <property type="match status" value="1"/>
</dbReference>
<name>A0ABM6RU42_9FIRM</name>
<evidence type="ECO:0000259" key="1">
    <source>
        <dbReference type="Pfam" id="PF07561"/>
    </source>
</evidence>
<keyword evidence="3" id="KW-1185">Reference proteome</keyword>
<proteinExistence type="predicted"/>
<feature type="domain" description="DUF1540" evidence="1">
    <location>
        <begin position="6"/>
        <end position="71"/>
    </location>
</feature>
<evidence type="ECO:0000313" key="3">
    <source>
        <dbReference type="Proteomes" id="UP000325292"/>
    </source>
</evidence>
<reference evidence="2 3" key="1">
    <citation type="journal article" date="2019" name="Sci. Rep.">
        <title>Sulfobacillus thermotolerans: new insights into resistance and metabolic capacities of acidophilic chemolithotrophs.</title>
        <authorList>
            <person name="Panyushkina A.E."/>
            <person name="Babenko V.V."/>
            <person name="Nikitina A.S."/>
            <person name="Selezneva O.V."/>
            <person name="Tsaplina I.A."/>
            <person name="Letarova M.A."/>
            <person name="Kostryukova E.S."/>
            <person name="Letarov A.V."/>
        </authorList>
    </citation>
    <scope>NUCLEOTIDE SEQUENCE [LARGE SCALE GENOMIC DNA]</scope>
    <source>
        <strain evidence="2 3">Kr1</strain>
    </source>
</reference>
<organism evidence="2 3">
    <name type="scientific">Sulfobacillus thermotolerans</name>
    <dbReference type="NCBI Taxonomy" id="338644"/>
    <lineage>
        <taxon>Bacteria</taxon>
        <taxon>Bacillati</taxon>
        <taxon>Bacillota</taxon>
        <taxon>Clostridia</taxon>
        <taxon>Eubacteriales</taxon>
        <taxon>Clostridiales Family XVII. Incertae Sedis</taxon>
        <taxon>Sulfobacillus</taxon>
    </lineage>
</organism>
<protein>
    <recommendedName>
        <fullName evidence="1">DUF1540 domain-containing protein</fullName>
    </recommendedName>
</protein>
<dbReference type="InterPro" id="IPR011437">
    <property type="entry name" value="DUF1540"/>
</dbReference>
<gene>
    <name evidence="2" type="ORF">BXT84_13400</name>
</gene>